<feature type="chain" id="PRO_5026715184" evidence="1">
    <location>
        <begin position="29"/>
        <end position="405"/>
    </location>
</feature>
<sequence length="405" mass="43345">MQFWNSKPVVAAVSLLCALCLAPSASHAESPAHDRVQQAVDNAIRPMMAKDGIPGVAVGIIVDGQPAVYNFGVASTQTRQPVTNDTLFELGSVTKTFTATLTAWAQVNGQLSLADRVGTDLPSLRGSPFGSVSLLNLGTHTPGGLPLQVPDEIRNDAQLMRYFDAWRPTYAPGTSRTYSNVGIGTLGLITAKRMGQDFDSLIDQRLFPALGLKSSFIDIPVDRAADYAQGYTKDDQPVRMAGGVLASEAYGVKSTAADVLRFIEANMKLIRIDAALQRAITDTHTGYFRAGPLTQDLIWEQYPYPVALQSLLDGNSPAMALNATPATAIEPPLPPMDNVWINKTGSTNGFGAYVAFVPAKRIGIVILGNRNFPMEDRVAAAHTILTSLDGASGTPFNMPVHHLPQ</sequence>
<dbReference type="InterPro" id="IPR050491">
    <property type="entry name" value="AmpC-like"/>
</dbReference>
<dbReference type="InterPro" id="IPR012338">
    <property type="entry name" value="Beta-lactam/transpept-like"/>
</dbReference>
<accession>A0A6J5D679</accession>
<dbReference type="EC" id="3.5.2.6" evidence="3"/>
<dbReference type="PANTHER" id="PTHR46825:SF8">
    <property type="entry name" value="BETA-LACTAMASE-RELATED"/>
    <property type="match status" value="1"/>
</dbReference>
<dbReference type="GO" id="GO:0008800">
    <property type="term" value="F:beta-lactamase activity"/>
    <property type="evidence" value="ECO:0007669"/>
    <property type="project" value="UniProtKB-EC"/>
</dbReference>
<gene>
    <name evidence="3" type="primary">ampC</name>
    <name evidence="3" type="ORF">LMG29542_01120</name>
</gene>
<dbReference type="InterPro" id="IPR001466">
    <property type="entry name" value="Beta-lactam-related"/>
</dbReference>
<dbReference type="SUPFAM" id="SSF56601">
    <property type="entry name" value="beta-lactamase/transpeptidase-like"/>
    <property type="match status" value="1"/>
</dbReference>
<evidence type="ECO:0000259" key="2">
    <source>
        <dbReference type="Pfam" id="PF00144"/>
    </source>
</evidence>
<evidence type="ECO:0000313" key="3">
    <source>
        <dbReference type="EMBL" id="CAB3749830.1"/>
    </source>
</evidence>
<dbReference type="AlphaFoldDB" id="A0A6J5D679"/>
<protein>
    <submittedName>
        <fullName evidence="3">Beta-lactamase</fullName>
        <ecNumber evidence="3">3.5.2.6</ecNumber>
    </submittedName>
</protein>
<dbReference type="NCBIfam" id="NF033085">
    <property type="entry name" value="bla_class_C"/>
    <property type="match status" value="1"/>
</dbReference>
<dbReference type="InterPro" id="IPR058136">
    <property type="entry name" value="AmpC"/>
</dbReference>
<dbReference type="Gene3D" id="3.40.710.10">
    <property type="entry name" value="DD-peptidase/beta-lactamase superfamily"/>
    <property type="match status" value="1"/>
</dbReference>
<proteinExistence type="predicted"/>
<dbReference type="EMBL" id="CADIKH010000004">
    <property type="protein sequence ID" value="CAB3749830.1"/>
    <property type="molecule type" value="Genomic_DNA"/>
</dbReference>
<keyword evidence="1" id="KW-0732">Signal</keyword>
<feature type="domain" description="Beta-lactamase-related" evidence="2">
    <location>
        <begin position="40"/>
        <end position="384"/>
    </location>
</feature>
<dbReference type="RefSeq" id="WP_175225460.1">
    <property type="nucleotide sequence ID" value="NZ_CADIKH010000004.1"/>
</dbReference>
<keyword evidence="4" id="KW-1185">Reference proteome</keyword>
<dbReference type="Pfam" id="PF00144">
    <property type="entry name" value="Beta-lactamase"/>
    <property type="match status" value="1"/>
</dbReference>
<dbReference type="PANTHER" id="PTHR46825">
    <property type="entry name" value="D-ALANYL-D-ALANINE-CARBOXYPEPTIDASE/ENDOPEPTIDASE AMPH"/>
    <property type="match status" value="1"/>
</dbReference>
<evidence type="ECO:0000313" key="4">
    <source>
        <dbReference type="Proteomes" id="UP000494363"/>
    </source>
</evidence>
<dbReference type="Proteomes" id="UP000494363">
    <property type="component" value="Unassembled WGS sequence"/>
</dbReference>
<reference evidence="3 4" key="1">
    <citation type="submission" date="2020-04" db="EMBL/GenBank/DDBJ databases">
        <authorList>
            <person name="De Canck E."/>
        </authorList>
    </citation>
    <scope>NUCLEOTIDE SEQUENCE [LARGE SCALE GENOMIC DNA]</scope>
    <source>
        <strain evidence="3 4">LMG 29542</strain>
    </source>
</reference>
<name>A0A6J5D679_9BURK</name>
<organism evidence="3 4">
    <name type="scientific">Paraburkholderia humisilvae</name>
    <dbReference type="NCBI Taxonomy" id="627669"/>
    <lineage>
        <taxon>Bacteria</taxon>
        <taxon>Pseudomonadati</taxon>
        <taxon>Pseudomonadota</taxon>
        <taxon>Betaproteobacteria</taxon>
        <taxon>Burkholderiales</taxon>
        <taxon>Burkholderiaceae</taxon>
        <taxon>Paraburkholderia</taxon>
    </lineage>
</organism>
<feature type="signal peptide" evidence="1">
    <location>
        <begin position="1"/>
        <end position="28"/>
    </location>
</feature>
<evidence type="ECO:0000256" key="1">
    <source>
        <dbReference type="SAM" id="SignalP"/>
    </source>
</evidence>
<keyword evidence="3" id="KW-0378">Hydrolase</keyword>